<evidence type="ECO:0000256" key="4">
    <source>
        <dbReference type="ARBA" id="ARBA00023136"/>
    </source>
</evidence>
<dbReference type="GO" id="GO:0005789">
    <property type="term" value="C:endoplasmic reticulum membrane"/>
    <property type="evidence" value="ECO:0007669"/>
    <property type="project" value="UniProtKB-SubCell"/>
</dbReference>
<protein>
    <recommendedName>
        <fullName evidence="5">Endoplasmic reticulum transmembrane protein</fullName>
    </recommendedName>
</protein>
<reference evidence="12 13" key="2">
    <citation type="journal article" date="2013" name="Genome Biol.">
        <title>Draft genome of the mountain pine beetle, Dendroctonus ponderosae Hopkins, a major forest pest.</title>
        <authorList>
            <person name="Keeling C.I."/>
            <person name="Yuen M.M."/>
            <person name="Liao N.Y."/>
            <person name="Docking T.R."/>
            <person name="Chan S.K."/>
            <person name="Taylor G.A."/>
            <person name="Palmquist D.L."/>
            <person name="Jackman S.D."/>
            <person name="Nguyen A."/>
            <person name="Li M."/>
            <person name="Henderson H."/>
            <person name="Janes J.K."/>
            <person name="Zhao Y."/>
            <person name="Pandoh P."/>
            <person name="Moore R."/>
            <person name="Sperling F.A."/>
            <person name="Huber D.P."/>
            <person name="Birol I."/>
            <person name="Jones S.J."/>
            <person name="Bohlmann J."/>
        </authorList>
    </citation>
    <scope>NUCLEOTIDE SEQUENCE</scope>
</reference>
<evidence type="ECO:0000313" key="13">
    <source>
        <dbReference type="Proteomes" id="UP000030742"/>
    </source>
</evidence>
<comment type="subcellular location">
    <subcellularLocation>
        <location evidence="5">Endoplasmic reticulum membrane</location>
        <topology evidence="5">Multi-pass membrane protein</topology>
    </subcellularLocation>
    <subcellularLocation>
        <location evidence="1">Membrane</location>
        <topology evidence="1">Multi-pass membrane protein</topology>
    </subcellularLocation>
</comment>
<dbReference type="Proteomes" id="UP000030742">
    <property type="component" value="Unassembled WGS sequence"/>
</dbReference>
<dbReference type="EMBL" id="KB740096">
    <property type="protein sequence ID" value="ENN81412.1"/>
    <property type="molecule type" value="Genomic_DNA"/>
</dbReference>
<keyword evidence="5" id="KW-0931">ER-Golgi transport</keyword>
<dbReference type="EMBL" id="KB631630">
    <property type="protein sequence ID" value="ERL84862.1"/>
    <property type="molecule type" value="Genomic_DNA"/>
</dbReference>
<dbReference type="Pfam" id="PF05529">
    <property type="entry name" value="Bap31"/>
    <property type="match status" value="1"/>
</dbReference>
<dbReference type="PANTHER" id="PTHR12701:SF20">
    <property type="entry name" value="ENDOPLASMIC RETICULUM TRANSMEMBRANE PROTEIN"/>
    <property type="match status" value="1"/>
</dbReference>
<evidence type="ECO:0000313" key="12">
    <source>
        <dbReference type="Proteomes" id="UP000019118"/>
    </source>
</evidence>
<keyword evidence="5" id="KW-0256">Endoplasmic reticulum</keyword>
<dbReference type="OMA" id="EMGLFML"/>
<dbReference type="InterPro" id="IPR008417">
    <property type="entry name" value="BAP29/BAP31"/>
</dbReference>
<evidence type="ECO:0000256" key="3">
    <source>
        <dbReference type="ARBA" id="ARBA00022989"/>
    </source>
</evidence>
<dbReference type="InterPro" id="IPR040463">
    <property type="entry name" value="BAP29/BAP31_N"/>
</dbReference>
<evidence type="ECO:0000313" key="9">
    <source>
        <dbReference type="EMBL" id="ENN81412.1"/>
    </source>
</evidence>
<evidence type="ECO:0000313" key="8">
    <source>
        <dbReference type="EMBL" id="AEE62501.1"/>
    </source>
</evidence>
<dbReference type="KEGG" id="dpa:109546872"/>
<evidence type="ECO:0000259" key="7">
    <source>
        <dbReference type="Pfam" id="PF05529"/>
    </source>
</evidence>
<dbReference type="GO" id="GO:0006888">
    <property type="term" value="P:endoplasmic reticulum to Golgi vesicle-mediated transport"/>
    <property type="evidence" value="ECO:0007669"/>
    <property type="project" value="UniProtKB-UniRule"/>
</dbReference>
<dbReference type="EMBL" id="BT127539">
    <property type="protein sequence ID" value="AEE62501.1"/>
    <property type="molecule type" value="mRNA"/>
</dbReference>
<name>J3JWC1_DENPD</name>
<dbReference type="HOGENOM" id="CLU_070975_1_0_1"/>
<keyword evidence="6" id="KW-0175">Coiled coil</keyword>
<evidence type="ECO:0000256" key="5">
    <source>
        <dbReference type="RuleBase" id="RU367026"/>
    </source>
</evidence>
<dbReference type="EnsemblMetazoa" id="XM_019918031.1">
    <property type="protein sequence ID" value="XP_019773590.1"/>
    <property type="gene ID" value="LOC109546872"/>
</dbReference>
<dbReference type="GO" id="GO:0070973">
    <property type="term" value="P:protein localization to endoplasmic reticulum exit site"/>
    <property type="evidence" value="ECO:0007669"/>
    <property type="project" value="UniProtKB-UniRule"/>
</dbReference>
<dbReference type="GO" id="GO:0006886">
    <property type="term" value="P:intracellular protein transport"/>
    <property type="evidence" value="ECO:0007669"/>
    <property type="project" value="UniProtKB-UniRule"/>
</dbReference>
<sequence length="230" mass="25856">MSIQWTLIAGFLYAEIAVVLLLVLPVASPRRWNAIFKSRFLQALQRQAGVYFVILFGILVLFLLDAIREMRKYSNLETEEHGHAHLDREMQGSMRLFRAQRNFYISGFALFLALVIRRLVILISSQAALLAQSAASMAQAQSATNAARSLLAKSGEAKDNETNEANDVEMKELKQNVTDLANRLAKERNDKIDVETKLANLAKDYDQLSEENLTLKNKLKISGAGDKKNE</sequence>
<proteinExistence type="evidence at transcript level"/>
<keyword evidence="4 5" id="KW-0472">Membrane</keyword>
<feature type="coiled-coil region" evidence="6">
    <location>
        <begin position="163"/>
        <end position="218"/>
    </location>
</feature>
<evidence type="ECO:0000313" key="10">
    <source>
        <dbReference type="EMBL" id="ERL84862.1"/>
    </source>
</evidence>
<keyword evidence="5" id="KW-0653">Protein transport</keyword>
<keyword evidence="2 5" id="KW-0812">Transmembrane</keyword>
<evidence type="ECO:0000256" key="6">
    <source>
        <dbReference type="SAM" id="Coils"/>
    </source>
</evidence>
<dbReference type="AlphaFoldDB" id="J3JWC1"/>
<reference evidence="8" key="1">
    <citation type="journal article" date="2012" name="Insect Biochem. Mol. Biol.">
        <title>Transcriptome and full-length cDNA resources for the mountain pine beetle, Dendroctonus ponderosae Hopkins, a major insect pest of pine forests.</title>
        <authorList>
            <person name="Keeling C.I."/>
            <person name="Henderson H."/>
            <person name="Li M."/>
            <person name="Yuen M."/>
            <person name="Clark E.L."/>
            <person name="Fraser J.D."/>
            <person name="Huber D.P."/>
            <person name="Liao N.Y."/>
            <person name="Roderick Docking T."/>
            <person name="Birol I."/>
            <person name="Chan S.K."/>
            <person name="Taylor G.A."/>
            <person name="Palmquist D."/>
            <person name="Jones S.J."/>
            <person name="Bohlmann J."/>
        </authorList>
    </citation>
    <scope>NUCLEOTIDE SEQUENCE</scope>
    <source>
        <tissue evidence="8">Midgut and adhering fatbody of emerged adults of both sexes after feeding on lodgepole pine for up to 64 h</tissue>
    </source>
</reference>
<dbReference type="Proteomes" id="UP000019118">
    <property type="component" value="Unassembled WGS sequence"/>
</dbReference>
<evidence type="ECO:0000256" key="1">
    <source>
        <dbReference type="ARBA" id="ARBA00004141"/>
    </source>
</evidence>
<feature type="transmembrane region" description="Helical" evidence="5">
    <location>
        <begin position="7"/>
        <end position="28"/>
    </location>
</feature>
<reference evidence="11" key="3">
    <citation type="submission" date="2024-08" db="UniProtKB">
        <authorList>
            <consortium name="EnsemblMetazoa"/>
        </authorList>
    </citation>
    <scope>IDENTIFICATION</scope>
</reference>
<keyword evidence="3 5" id="KW-1133">Transmembrane helix</keyword>
<organism evidence="8">
    <name type="scientific">Dendroctonus ponderosae</name>
    <name type="common">Mountain pine beetle</name>
    <dbReference type="NCBI Taxonomy" id="77166"/>
    <lineage>
        <taxon>Eukaryota</taxon>
        <taxon>Metazoa</taxon>
        <taxon>Ecdysozoa</taxon>
        <taxon>Arthropoda</taxon>
        <taxon>Hexapoda</taxon>
        <taxon>Insecta</taxon>
        <taxon>Pterygota</taxon>
        <taxon>Neoptera</taxon>
        <taxon>Endopterygota</taxon>
        <taxon>Coleoptera</taxon>
        <taxon>Polyphaga</taxon>
        <taxon>Cucujiformia</taxon>
        <taxon>Curculionidae</taxon>
        <taxon>Scolytinae</taxon>
        <taxon>Dendroctonus</taxon>
    </lineage>
</organism>
<keyword evidence="5" id="KW-0813">Transport</keyword>
<dbReference type="PANTHER" id="PTHR12701">
    <property type="entry name" value="BCR-ASSOCIATED PROTEIN, BAP"/>
    <property type="match status" value="1"/>
</dbReference>
<comment type="similarity">
    <text evidence="5">Belongs to the BCAP29/BCAP31 family.</text>
</comment>
<accession>J3JWC1</accession>
<gene>
    <name evidence="11" type="primary">109546872</name>
    <name evidence="10" type="ORF">D910_02285</name>
    <name evidence="9" type="ORF">YQE_02183</name>
</gene>
<feature type="transmembrane region" description="Helical" evidence="5">
    <location>
        <begin position="103"/>
        <end position="123"/>
    </location>
</feature>
<evidence type="ECO:0000313" key="11">
    <source>
        <dbReference type="EnsemblMetazoa" id="XP_019773590.1"/>
    </source>
</evidence>
<dbReference type="OrthoDB" id="435607at2759"/>
<feature type="transmembrane region" description="Helical" evidence="5">
    <location>
        <begin position="48"/>
        <end position="67"/>
    </location>
</feature>
<feature type="domain" description="BAP29/BAP31 transmembrane" evidence="7">
    <location>
        <begin position="1"/>
        <end position="135"/>
    </location>
</feature>
<evidence type="ECO:0000256" key="2">
    <source>
        <dbReference type="ARBA" id="ARBA00022692"/>
    </source>
</evidence>
<keyword evidence="12" id="KW-1185">Reference proteome</keyword>
<dbReference type="STRING" id="77166.J3JWC1"/>
<comment type="function">
    <text evidence="5">May play a role in anterograde transport of membrane proteins from the endoplasmic reticulum to the Golgi.</text>
</comment>